<organism evidence="1 2">
    <name type="scientific">Dentiscutata heterogama</name>
    <dbReference type="NCBI Taxonomy" id="1316150"/>
    <lineage>
        <taxon>Eukaryota</taxon>
        <taxon>Fungi</taxon>
        <taxon>Fungi incertae sedis</taxon>
        <taxon>Mucoromycota</taxon>
        <taxon>Glomeromycotina</taxon>
        <taxon>Glomeromycetes</taxon>
        <taxon>Diversisporales</taxon>
        <taxon>Gigasporaceae</taxon>
        <taxon>Dentiscutata</taxon>
    </lineage>
</organism>
<sequence length="334" mass="37368">MSDNYLVIGGDGFVGRWIVEMLLKRGEKNISVFDIVQRYFDKEVTHYVGDLSNYNDIDNAIRKSNATSVIHTASPHYGGAPNELFWKVNVDGTKNVVDSCIANGVKKLVYTSSASVIYDGVNPLVNADETTPFPEIPMDVYNETKAKGERLVLEANGTNGLLTCAIRPSGIFGPNDKQFIPPAIRVMEQGQTKFQIGDNSNLMDWTYVENVAYAHLLASDKLFDGSPVAGEVFIITNGTPIPFWDLLRFFWAQFGHYPPYIIKFPKSAGFIIASLAELASYFTGKEPGFTRQRVRFSCNNRYFNIDKAKRLLGYEPLVDLEEVINSSDTEKILE</sequence>
<proteinExistence type="predicted"/>
<evidence type="ECO:0000313" key="1">
    <source>
        <dbReference type="EMBL" id="CAG8534222.1"/>
    </source>
</evidence>
<dbReference type="Proteomes" id="UP000789702">
    <property type="component" value="Unassembled WGS sequence"/>
</dbReference>
<gene>
    <name evidence="1" type="ORF">DHETER_LOCUS4506</name>
</gene>
<reference evidence="1" key="1">
    <citation type="submission" date="2021-06" db="EMBL/GenBank/DDBJ databases">
        <authorList>
            <person name="Kallberg Y."/>
            <person name="Tangrot J."/>
            <person name="Rosling A."/>
        </authorList>
    </citation>
    <scope>NUCLEOTIDE SEQUENCE</scope>
    <source>
        <strain evidence="1">IL203A</strain>
    </source>
</reference>
<accession>A0ACA9LMU6</accession>
<protein>
    <submittedName>
        <fullName evidence="1">3917_t:CDS:1</fullName>
    </submittedName>
</protein>
<name>A0ACA9LMU6_9GLOM</name>
<dbReference type="EMBL" id="CAJVPU010004522">
    <property type="protein sequence ID" value="CAG8534222.1"/>
    <property type="molecule type" value="Genomic_DNA"/>
</dbReference>
<evidence type="ECO:0000313" key="2">
    <source>
        <dbReference type="Proteomes" id="UP000789702"/>
    </source>
</evidence>
<keyword evidence="2" id="KW-1185">Reference proteome</keyword>
<comment type="caution">
    <text evidence="1">The sequence shown here is derived from an EMBL/GenBank/DDBJ whole genome shotgun (WGS) entry which is preliminary data.</text>
</comment>